<accession>A0ABD0QAY7</accession>
<comment type="caution">
    <text evidence="1">The sequence shown here is derived from an EMBL/GenBank/DDBJ whole genome shotgun (WGS) entry which is preliminary data.</text>
</comment>
<protein>
    <submittedName>
        <fullName evidence="1">Uncharacterized protein</fullName>
    </submittedName>
</protein>
<dbReference type="AlphaFoldDB" id="A0ABD0QAY7"/>
<evidence type="ECO:0000313" key="1">
    <source>
        <dbReference type="EMBL" id="KAL0183424.1"/>
    </source>
</evidence>
<organism evidence="1 2">
    <name type="scientific">Cirrhinus mrigala</name>
    <name type="common">Mrigala</name>
    <dbReference type="NCBI Taxonomy" id="683832"/>
    <lineage>
        <taxon>Eukaryota</taxon>
        <taxon>Metazoa</taxon>
        <taxon>Chordata</taxon>
        <taxon>Craniata</taxon>
        <taxon>Vertebrata</taxon>
        <taxon>Euteleostomi</taxon>
        <taxon>Actinopterygii</taxon>
        <taxon>Neopterygii</taxon>
        <taxon>Teleostei</taxon>
        <taxon>Ostariophysi</taxon>
        <taxon>Cypriniformes</taxon>
        <taxon>Cyprinidae</taxon>
        <taxon>Labeoninae</taxon>
        <taxon>Labeonini</taxon>
        <taxon>Cirrhinus</taxon>
    </lineage>
</organism>
<proteinExistence type="predicted"/>
<sequence length="70" mass="7755">MACSTFCSFSRVCISRTQATLRTYGLGLDLRSIPGSLSDLSIRELNKNSPLPPLIFSTSRSCCCRPLRKK</sequence>
<dbReference type="EMBL" id="JAMKFB020000010">
    <property type="protein sequence ID" value="KAL0183424.1"/>
    <property type="molecule type" value="Genomic_DNA"/>
</dbReference>
<keyword evidence="2" id="KW-1185">Reference proteome</keyword>
<gene>
    <name evidence="1" type="ORF">M9458_022799</name>
</gene>
<evidence type="ECO:0000313" key="2">
    <source>
        <dbReference type="Proteomes" id="UP001529510"/>
    </source>
</evidence>
<reference evidence="1 2" key="1">
    <citation type="submission" date="2024-05" db="EMBL/GenBank/DDBJ databases">
        <title>Genome sequencing and assembly of Indian major carp, Cirrhinus mrigala (Hamilton, 1822).</title>
        <authorList>
            <person name="Mohindra V."/>
            <person name="Chowdhury L.M."/>
            <person name="Lal K."/>
            <person name="Jena J.K."/>
        </authorList>
    </citation>
    <scope>NUCLEOTIDE SEQUENCE [LARGE SCALE GENOMIC DNA]</scope>
    <source>
        <strain evidence="1">CM1030</strain>
        <tissue evidence="1">Blood</tissue>
    </source>
</reference>
<dbReference type="Proteomes" id="UP001529510">
    <property type="component" value="Unassembled WGS sequence"/>
</dbReference>
<name>A0ABD0QAY7_CIRMR</name>
<feature type="non-terminal residue" evidence="1">
    <location>
        <position position="70"/>
    </location>
</feature>